<dbReference type="InterPro" id="IPR055272">
    <property type="entry name" value="POPDC1-3_dom"/>
</dbReference>
<feature type="region of interest" description="Disordered" evidence="5">
    <location>
        <begin position="266"/>
        <end position="292"/>
    </location>
</feature>
<comment type="caution">
    <text evidence="8">The sequence shown here is derived from an EMBL/GenBank/DDBJ whole genome shotgun (WGS) entry which is preliminary data.</text>
</comment>
<protein>
    <recommendedName>
        <fullName evidence="7">POPDC1-3 domain-containing protein</fullName>
    </recommendedName>
</protein>
<dbReference type="PANTHER" id="PTHR12101">
    <property type="entry name" value="POPEYE DOMAIN CONTAINING PROTEIN"/>
    <property type="match status" value="1"/>
</dbReference>
<gene>
    <name evidence="8" type="ORF">DERP_009757</name>
</gene>
<keyword evidence="2 6" id="KW-0812">Transmembrane</keyword>
<dbReference type="EMBL" id="NJHN03000128">
    <property type="protein sequence ID" value="KAH9412776.1"/>
    <property type="molecule type" value="Genomic_DNA"/>
</dbReference>
<organism evidence="8 9">
    <name type="scientific">Dermatophagoides pteronyssinus</name>
    <name type="common">European house dust mite</name>
    <dbReference type="NCBI Taxonomy" id="6956"/>
    <lineage>
        <taxon>Eukaryota</taxon>
        <taxon>Metazoa</taxon>
        <taxon>Ecdysozoa</taxon>
        <taxon>Arthropoda</taxon>
        <taxon>Chelicerata</taxon>
        <taxon>Arachnida</taxon>
        <taxon>Acari</taxon>
        <taxon>Acariformes</taxon>
        <taxon>Sarcoptiformes</taxon>
        <taxon>Astigmata</taxon>
        <taxon>Psoroptidia</taxon>
        <taxon>Analgoidea</taxon>
        <taxon>Pyroglyphidae</taxon>
        <taxon>Dermatophagoidinae</taxon>
        <taxon>Dermatophagoides</taxon>
    </lineage>
</organism>
<sequence length="361" mass="41812">MMNSTAALDQLFHGFGRQITFVPCIDWNGPHHIFLQLANFFLFIGLFFGSAKIYSIIFLRSMILVGNLLTILWTWLVSCSTDLLLWNLIFAFLNFIHIIILFFKLHPFIRFPHEVEMSYRNLFRPLGVSRYDFQRLYSLTRGIQTLKPKDIYSVENETLLDRLSLLLTGRISVIHNGYTCSIIDSYQFLESPEWFGMNQTDRYQVSFVALEESQLLVWNRDKLKLSISSDRYLQTILDHILGKDIVKKLMLSLDIDLVGQFNDRFSNNNHHQQSEKTKLMQPSPSGFSHSHPHLRNSNHQILPLNNMKNSSQCFWNLSTLSPTNVVVCNNESSATANESILSQLAANHPNNNYHHPQETTL</sequence>
<proteinExistence type="predicted"/>
<evidence type="ECO:0000313" key="9">
    <source>
        <dbReference type="Proteomes" id="UP000887458"/>
    </source>
</evidence>
<reference evidence="8 9" key="1">
    <citation type="journal article" date="2018" name="J. Allergy Clin. Immunol.">
        <title>High-quality assembly of Dermatophagoides pteronyssinus genome and transcriptome reveals a wide range of novel allergens.</title>
        <authorList>
            <person name="Liu X.Y."/>
            <person name="Yang K.Y."/>
            <person name="Wang M.Q."/>
            <person name="Kwok J.S."/>
            <person name="Zeng X."/>
            <person name="Yang Z."/>
            <person name="Xiao X.J."/>
            <person name="Lau C.P."/>
            <person name="Li Y."/>
            <person name="Huang Z.M."/>
            <person name="Ba J.G."/>
            <person name="Yim A.K."/>
            <person name="Ouyang C.Y."/>
            <person name="Ngai S.M."/>
            <person name="Chan T.F."/>
            <person name="Leung E.L."/>
            <person name="Liu L."/>
            <person name="Liu Z.G."/>
            <person name="Tsui S.K."/>
        </authorList>
    </citation>
    <scope>NUCLEOTIDE SEQUENCE [LARGE SCALE GENOMIC DNA]</scope>
    <source>
        <strain evidence="8">Derp</strain>
    </source>
</reference>
<evidence type="ECO:0000259" key="7">
    <source>
        <dbReference type="Pfam" id="PF04831"/>
    </source>
</evidence>
<keyword evidence="4 6" id="KW-0472">Membrane</keyword>
<evidence type="ECO:0000256" key="5">
    <source>
        <dbReference type="SAM" id="MobiDB-lite"/>
    </source>
</evidence>
<feature type="transmembrane region" description="Helical" evidence="6">
    <location>
        <begin position="33"/>
        <end position="50"/>
    </location>
</feature>
<keyword evidence="9" id="KW-1185">Reference proteome</keyword>
<evidence type="ECO:0000256" key="4">
    <source>
        <dbReference type="ARBA" id="ARBA00023136"/>
    </source>
</evidence>
<evidence type="ECO:0000256" key="2">
    <source>
        <dbReference type="ARBA" id="ARBA00022692"/>
    </source>
</evidence>
<feature type="transmembrane region" description="Helical" evidence="6">
    <location>
        <begin position="57"/>
        <end position="77"/>
    </location>
</feature>
<keyword evidence="3 6" id="KW-1133">Transmembrane helix</keyword>
<evidence type="ECO:0000256" key="6">
    <source>
        <dbReference type="SAM" id="Phobius"/>
    </source>
</evidence>
<dbReference type="Pfam" id="PF04831">
    <property type="entry name" value="POPDC1-3"/>
    <property type="match status" value="1"/>
</dbReference>
<dbReference type="PANTHER" id="PTHR12101:SF1">
    <property type="entry name" value="BVES"/>
    <property type="match status" value="1"/>
</dbReference>
<name>A0ABQ8IR25_DERPT</name>
<accession>A0ABQ8IR25</accession>
<evidence type="ECO:0000256" key="3">
    <source>
        <dbReference type="ARBA" id="ARBA00022989"/>
    </source>
</evidence>
<dbReference type="InterPro" id="IPR006916">
    <property type="entry name" value="POPDC1-3"/>
</dbReference>
<evidence type="ECO:0000313" key="8">
    <source>
        <dbReference type="EMBL" id="KAH9412776.1"/>
    </source>
</evidence>
<feature type="domain" description="POPDC1-3" evidence="7">
    <location>
        <begin position="30"/>
        <end position="250"/>
    </location>
</feature>
<evidence type="ECO:0000256" key="1">
    <source>
        <dbReference type="ARBA" id="ARBA00004141"/>
    </source>
</evidence>
<feature type="transmembrane region" description="Helical" evidence="6">
    <location>
        <begin position="83"/>
        <end position="103"/>
    </location>
</feature>
<comment type="subcellular location">
    <subcellularLocation>
        <location evidence="1">Membrane</location>
        <topology evidence="1">Multi-pass membrane protein</topology>
    </subcellularLocation>
</comment>
<dbReference type="Proteomes" id="UP000887458">
    <property type="component" value="Unassembled WGS sequence"/>
</dbReference>
<reference evidence="8 9" key="2">
    <citation type="journal article" date="2022" name="Mol. Biol. Evol.">
        <title>Comparative Genomics Reveals Insights into the Divergent Evolution of Astigmatic Mites and Household Pest Adaptations.</title>
        <authorList>
            <person name="Xiong Q."/>
            <person name="Wan A.T."/>
            <person name="Liu X."/>
            <person name="Fung C.S."/>
            <person name="Xiao X."/>
            <person name="Malainual N."/>
            <person name="Hou J."/>
            <person name="Wang L."/>
            <person name="Wang M."/>
            <person name="Yang K.Y."/>
            <person name="Cui Y."/>
            <person name="Leung E.L."/>
            <person name="Nong W."/>
            <person name="Shin S.K."/>
            <person name="Au S.W."/>
            <person name="Jeong K.Y."/>
            <person name="Chew F.T."/>
            <person name="Hui J.H."/>
            <person name="Leung T.F."/>
            <person name="Tungtrongchitr A."/>
            <person name="Zhong N."/>
            <person name="Liu Z."/>
            <person name="Tsui S.K."/>
        </authorList>
    </citation>
    <scope>NUCLEOTIDE SEQUENCE [LARGE SCALE GENOMIC DNA]</scope>
    <source>
        <strain evidence="8">Derp</strain>
    </source>
</reference>